<sequence length="125" mass="13913">MVFHPSTEETFVWELDNITKDVQQNLRVGVGGDEFSAPCVGFFVSSVWVSQLRSLSSALDSVMFLLELSSVRSRCSTFGFIIELSIVKLQFGDVVPFLGFKPTGSSGFFGKRDYGDSAQLRWVIE</sequence>
<accession>A0A8S9NQ38</accession>
<dbReference type="AlphaFoldDB" id="A0A8S9NQ38"/>
<dbReference type="EMBL" id="QGKX02001521">
    <property type="protein sequence ID" value="KAF3507158.1"/>
    <property type="molecule type" value="Genomic_DNA"/>
</dbReference>
<reference evidence="1" key="1">
    <citation type="submission" date="2019-12" db="EMBL/GenBank/DDBJ databases">
        <title>Genome sequencing and annotation of Brassica cretica.</title>
        <authorList>
            <person name="Studholme D.J."/>
            <person name="Sarris P."/>
        </authorList>
    </citation>
    <scope>NUCLEOTIDE SEQUENCE</scope>
    <source>
        <strain evidence="1">PFS-109/04</strain>
        <tissue evidence="1">Leaf</tissue>
    </source>
</reference>
<dbReference type="Proteomes" id="UP000712600">
    <property type="component" value="Unassembled WGS sequence"/>
</dbReference>
<name>A0A8S9NQ38_BRACR</name>
<gene>
    <name evidence="1" type="ORF">F2Q69_00001937</name>
</gene>
<organism evidence="1 2">
    <name type="scientific">Brassica cretica</name>
    <name type="common">Mustard</name>
    <dbReference type="NCBI Taxonomy" id="69181"/>
    <lineage>
        <taxon>Eukaryota</taxon>
        <taxon>Viridiplantae</taxon>
        <taxon>Streptophyta</taxon>
        <taxon>Embryophyta</taxon>
        <taxon>Tracheophyta</taxon>
        <taxon>Spermatophyta</taxon>
        <taxon>Magnoliopsida</taxon>
        <taxon>eudicotyledons</taxon>
        <taxon>Gunneridae</taxon>
        <taxon>Pentapetalae</taxon>
        <taxon>rosids</taxon>
        <taxon>malvids</taxon>
        <taxon>Brassicales</taxon>
        <taxon>Brassicaceae</taxon>
        <taxon>Brassiceae</taxon>
        <taxon>Brassica</taxon>
    </lineage>
</organism>
<proteinExistence type="predicted"/>
<evidence type="ECO:0000313" key="1">
    <source>
        <dbReference type="EMBL" id="KAF3507158.1"/>
    </source>
</evidence>
<evidence type="ECO:0000313" key="2">
    <source>
        <dbReference type="Proteomes" id="UP000712600"/>
    </source>
</evidence>
<comment type="caution">
    <text evidence="1">The sequence shown here is derived from an EMBL/GenBank/DDBJ whole genome shotgun (WGS) entry which is preliminary data.</text>
</comment>
<protein>
    <submittedName>
        <fullName evidence="1">Uncharacterized protein</fullName>
    </submittedName>
</protein>